<evidence type="ECO:0000256" key="5">
    <source>
        <dbReference type="SAM" id="MobiDB-lite"/>
    </source>
</evidence>
<evidence type="ECO:0000256" key="1">
    <source>
        <dbReference type="ARBA" id="ARBA00022612"/>
    </source>
</evidence>
<evidence type="ECO:0000256" key="2">
    <source>
        <dbReference type="ARBA" id="ARBA00022741"/>
    </source>
</evidence>
<dbReference type="KEGG" id="vg:54992078"/>
<evidence type="ECO:0000256" key="4">
    <source>
        <dbReference type="ARBA" id="ARBA00023219"/>
    </source>
</evidence>
<dbReference type="EMBL" id="MH153803">
    <property type="protein sequence ID" value="AWN03535.1"/>
    <property type="molecule type" value="Genomic_DNA"/>
</dbReference>
<dbReference type="Pfam" id="PF03237">
    <property type="entry name" value="Terminase_6N"/>
    <property type="match status" value="1"/>
</dbReference>
<evidence type="ECO:0000259" key="6">
    <source>
        <dbReference type="Pfam" id="PF17289"/>
    </source>
</evidence>
<dbReference type="InterPro" id="IPR035421">
    <property type="entry name" value="Terminase_6C"/>
</dbReference>
<dbReference type="GO" id="GO:0005524">
    <property type="term" value="F:ATP binding"/>
    <property type="evidence" value="ECO:0007669"/>
    <property type="project" value="UniProtKB-KW"/>
</dbReference>
<dbReference type="Proteomes" id="UP000246630">
    <property type="component" value="Segment"/>
</dbReference>
<dbReference type="InterPro" id="IPR027417">
    <property type="entry name" value="P-loop_NTPase"/>
</dbReference>
<proteinExistence type="predicted"/>
<keyword evidence="1" id="KW-1188">Viral release from host cell</keyword>
<keyword evidence="3" id="KW-0067">ATP-binding</keyword>
<keyword evidence="2" id="KW-0547">Nucleotide-binding</keyword>
<evidence type="ECO:0000256" key="3">
    <source>
        <dbReference type="ARBA" id="ARBA00022840"/>
    </source>
</evidence>
<keyword evidence="4" id="KW-0231">Viral genome packaging</keyword>
<organism evidence="7 8">
    <name type="scientific">Microbacterium phage Hyperion</name>
    <dbReference type="NCBI Taxonomy" id="2182354"/>
    <lineage>
        <taxon>Viruses</taxon>
        <taxon>Duplodnaviria</taxon>
        <taxon>Heunggongvirae</taxon>
        <taxon>Uroviricota</taxon>
        <taxon>Caudoviricetes</taxon>
        <taxon>Squashvirus</taxon>
        <taxon>Squashvirus hyperion</taxon>
    </lineage>
</organism>
<dbReference type="Gene3D" id="3.30.420.240">
    <property type="match status" value="1"/>
</dbReference>
<dbReference type="Pfam" id="PF17289">
    <property type="entry name" value="Terminase_6C"/>
    <property type="match status" value="1"/>
</dbReference>
<dbReference type="RefSeq" id="YP_009801560.1">
    <property type="nucleotide sequence ID" value="NC_047973.1"/>
</dbReference>
<accession>A0A2U8UIN9</accession>
<protein>
    <submittedName>
        <fullName evidence="7">Terminase</fullName>
    </submittedName>
</protein>
<gene>
    <name evidence="7" type="primary">18</name>
    <name evidence="7" type="ORF">PBI_HYPERION_18</name>
</gene>
<sequence length="503" mass="55532">MTLEAITAEDIALLEKAKRFGDKANAIVAERVAQKTSAERRIWFCAVGRKCNGKPHLGAPYKHARGDQWPPPGVDWDVWFYMSGRGVGKTKAGGNWARQMALVTDRIALVGRRGKDVRSTMVEGPSGLIKTCEAAGETYDWKPALMEFTFENGAKAFGFSAEEPESLRGPEHGAGWFDEPCHMDLIEEVWSNYNLGLRSEGVPGGAKTLLTSSPLPVPWTKERIAEQGQIITDELGDPIIDEESGKPERAPRTVLVQVPTSVNLDNLDAGYKRRVINPLRGTRKGKQELDAMLLEDVEGALWEADWLYRKAFKRVDCDRVVISVDPAGSDSKTADLTGIVVVGRMGEEYGVFEDATDHFTPNGWAKKAIALYRKYSADAIVLERYGGDSATVILRNAGFKGKIVEVKARVGKATRAEPISALYEQKCVAHLNRAELSALEDQMLTWVPSITKKSPDRVDALVWALTELAKRRGPAGSIGVPRRRDSGPRNSGPRNPRKNWSHR</sequence>
<dbReference type="Gene3D" id="3.40.50.300">
    <property type="entry name" value="P-loop containing nucleotide triphosphate hydrolases"/>
    <property type="match status" value="1"/>
</dbReference>
<reference evidence="7 8" key="1">
    <citation type="submission" date="2018-03" db="EMBL/GenBank/DDBJ databases">
        <authorList>
            <person name="Stanton A.-C.J."/>
            <person name="Garlena R.A."/>
            <person name="Russell D.A."/>
            <person name="Pope W.H."/>
            <person name="Jacobs-Sera D."/>
            <person name="Hatfull G.F."/>
        </authorList>
    </citation>
    <scope>NUCLEOTIDE SEQUENCE [LARGE SCALE GENOMIC DNA]</scope>
</reference>
<dbReference type="GeneID" id="54992078"/>
<name>A0A2U8UIN9_9CAUD</name>
<keyword evidence="8" id="KW-1185">Reference proteome</keyword>
<feature type="domain" description="Terminase large subunit gp17-like C-terminal" evidence="6">
    <location>
        <begin position="322"/>
        <end position="466"/>
    </location>
</feature>
<evidence type="ECO:0000313" key="7">
    <source>
        <dbReference type="EMBL" id="AWN03535.1"/>
    </source>
</evidence>
<evidence type="ECO:0000313" key="8">
    <source>
        <dbReference type="Proteomes" id="UP000246630"/>
    </source>
</evidence>
<feature type="region of interest" description="Disordered" evidence="5">
    <location>
        <begin position="474"/>
        <end position="503"/>
    </location>
</feature>